<dbReference type="GO" id="GO:0005524">
    <property type="term" value="F:ATP binding"/>
    <property type="evidence" value="ECO:0007669"/>
    <property type="project" value="UniProtKB-KW"/>
</dbReference>
<dbReference type="PANTHER" id="PTHR42861">
    <property type="entry name" value="CALCIUM-TRANSPORTING ATPASE"/>
    <property type="match status" value="1"/>
</dbReference>
<comment type="caution">
    <text evidence="9">The sequence shown here is derived from an EMBL/GenBank/DDBJ whole genome shotgun (WGS) entry which is preliminary data.</text>
</comment>
<keyword evidence="4" id="KW-0067">ATP-binding</keyword>
<dbReference type="NCBIfam" id="TIGR01494">
    <property type="entry name" value="ATPase_P-type"/>
    <property type="match status" value="1"/>
</dbReference>
<sequence length="372" mass="40900">MFPNESGLSDEEVVKRRQQYGYNILPEKKPQSQFSLLIQQLANPLVYVLLLTTLVTLIIGDIGDAIIIFLAVFINTVLGFIQESRSYKALFALKHYVTAKATVVRSGKRISINTSEIVPGDMVILDQGAKIPADGKLTFANRLYIDEALLTGESLPVNKNKNETVFMGTVVSSGQAVMLVQTIGPATKMGGIALQIQEKEEDTPLQKQLRTFSKQLVIVIGLLTSLVFILGILHRFALTEIFITSVALAVSSIPEGLLISLTVILTLGMQKIIKHKGLVRKLSAAETLGGITVICVDKTGTLTEGKMEVTDYIGDKEKLAEQVLLANDLDDPIVISAFEWGRTIINDFVSKHLRLDSIPFSSKERFFISLHE</sequence>
<dbReference type="Gene3D" id="3.40.1110.10">
    <property type="entry name" value="Calcium-transporting ATPase, cytoplasmic domain N"/>
    <property type="match status" value="1"/>
</dbReference>
<evidence type="ECO:0000256" key="3">
    <source>
        <dbReference type="ARBA" id="ARBA00022741"/>
    </source>
</evidence>
<gene>
    <name evidence="9" type="ORF">UU12_C0014G0013</name>
</gene>
<feature type="transmembrane region" description="Helical" evidence="7">
    <location>
        <begin position="216"/>
        <end position="236"/>
    </location>
</feature>
<dbReference type="PROSITE" id="PS00154">
    <property type="entry name" value="ATPASE_E1_E2"/>
    <property type="match status" value="1"/>
</dbReference>
<dbReference type="SUPFAM" id="SSF81653">
    <property type="entry name" value="Calcium ATPase, transduction domain A"/>
    <property type="match status" value="1"/>
</dbReference>
<protein>
    <submittedName>
        <fullName evidence="9">Calcium-translocating P-type ATPase, PMCA-type</fullName>
    </submittedName>
</protein>
<reference evidence="9 10" key="1">
    <citation type="journal article" date="2015" name="Nature">
        <title>rRNA introns, odd ribosomes, and small enigmatic genomes across a large radiation of phyla.</title>
        <authorList>
            <person name="Brown C.T."/>
            <person name="Hug L.A."/>
            <person name="Thomas B.C."/>
            <person name="Sharon I."/>
            <person name="Castelle C.J."/>
            <person name="Singh A."/>
            <person name="Wilkins M.J."/>
            <person name="Williams K.H."/>
            <person name="Banfield J.F."/>
        </authorList>
    </citation>
    <scope>NUCLEOTIDE SEQUENCE [LARGE SCALE GENOMIC DNA]</scope>
</reference>
<evidence type="ECO:0000256" key="2">
    <source>
        <dbReference type="ARBA" id="ARBA00022692"/>
    </source>
</evidence>
<dbReference type="InterPro" id="IPR018303">
    <property type="entry name" value="ATPase_P-typ_P_site"/>
</dbReference>
<dbReference type="EMBL" id="LBZK01000014">
    <property type="protein sequence ID" value="KKR70903.1"/>
    <property type="molecule type" value="Genomic_DNA"/>
</dbReference>
<dbReference type="InterPro" id="IPR023214">
    <property type="entry name" value="HAD_sf"/>
</dbReference>
<dbReference type="InterPro" id="IPR001757">
    <property type="entry name" value="P_typ_ATPase"/>
</dbReference>
<evidence type="ECO:0000256" key="6">
    <source>
        <dbReference type="ARBA" id="ARBA00023136"/>
    </source>
</evidence>
<proteinExistence type="predicted"/>
<dbReference type="SMART" id="SM00831">
    <property type="entry name" value="Cation_ATPase_N"/>
    <property type="match status" value="1"/>
</dbReference>
<name>A0A0G0T1I5_9BACT</name>
<dbReference type="InterPro" id="IPR059000">
    <property type="entry name" value="ATPase_P-type_domA"/>
</dbReference>
<feature type="domain" description="Cation-transporting P-type ATPase N-terminal" evidence="8">
    <location>
        <begin position="2"/>
        <end position="61"/>
    </location>
</feature>
<dbReference type="AlphaFoldDB" id="A0A0G0T1I5"/>
<comment type="subcellular location">
    <subcellularLocation>
        <location evidence="1">Membrane</location>
        <topology evidence="1">Multi-pass membrane protein</topology>
    </subcellularLocation>
</comment>
<dbReference type="GO" id="GO:0016887">
    <property type="term" value="F:ATP hydrolysis activity"/>
    <property type="evidence" value="ECO:0007669"/>
    <property type="project" value="InterPro"/>
</dbReference>
<dbReference type="InterPro" id="IPR008250">
    <property type="entry name" value="ATPase_P-typ_transduc_dom_A_sf"/>
</dbReference>
<keyword evidence="3" id="KW-0547">Nucleotide-binding</keyword>
<dbReference type="SUPFAM" id="SSF81665">
    <property type="entry name" value="Calcium ATPase, transmembrane domain M"/>
    <property type="match status" value="1"/>
</dbReference>
<feature type="transmembrane region" description="Helical" evidence="7">
    <location>
        <begin position="242"/>
        <end position="267"/>
    </location>
</feature>
<dbReference type="Gene3D" id="2.70.150.10">
    <property type="entry name" value="Calcium-transporting ATPase, cytoplasmic transduction domain A"/>
    <property type="match status" value="1"/>
</dbReference>
<evidence type="ECO:0000256" key="5">
    <source>
        <dbReference type="ARBA" id="ARBA00022989"/>
    </source>
</evidence>
<dbReference type="Pfam" id="PF00690">
    <property type="entry name" value="Cation_ATPase_N"/>
    <property type="match status" value="1"/>
</dbReference>
<evidence type="ECO:0000256" key="4">
    <source>
        <dbReference type="ARBA" id="ARBA00022840"/>
    </source>
</evidence>
<evidence type="ECO:0000259" key="8">
    <source>
        <dbReference type="SMART" id="SM00831"/>
    </source>
</evidence>
<dbReference type="GO" id="GO:0016020">
    <property type="term" value="C:membrane"/>
    <property type="evidence" value="ECO:0007669"/>
    <property type="project" value="UniProtKB-SubCell"/>
</dbReference>
<dbReference type="STRING" id="1618563.UU12_C0014G0013"/>
<keyword evidence="6 7" id="KW-0472">Membrane</keyword>
<dbReference type="InterPro" id="IPR004014">
    <property type="entry name" value="ATPase_P-typ_cation-transptr_N"/>
</dbReference>
<keyword evidence="2 7" id="KW-0812">Transmembrane</keyword>
<evidence type="ECO:0000313" key="9">
    <source>
        <dbReference type="EMBL" id="KKR70903.1"/>
    </source>
</evidence>
<keyword evidence="5 7" id="KW-1133">Transmembrane helix</keyword>
<dbReference type="Proteomes" id="UP000034562">
    <property type="component" value="Unassembled WGS sequence"/>
</dbReference>
<dbReference type="Pfam" id="PF00122">
    <property type="entry name" value="E1-E2_ATPase"/>
    <property type="match status" value="1"/>
</dbReference>
<dbReference type="InterPro" id="IPR023298">
    <property type="entry name" value="ATPase_P-typ_TM_dom_sf"/>
</dbReference>
<dbReference type="InterPro" id="IPR023299">
    <property type="entry name" value="ATPase_P-typ_cyto_dom_N"/>
</dbReference>
<evidence type="ECO:0000256" key="7">
    <source>
        <dbReference type="SAM" id="Phobius"/>
    </source>
</evidence>
<organism evidence="9 10">
    <name type="scientific">Candidatus Woesebacteria bacterium GW2011_GWA2_40_7b</name>
    <dbReference type="NCBI Taxonomy" id="1618563"/>
    <lineage>
        <taxon>Bacteria</taxon>
        <taxon>Candidatus Woeseibacteriota</taxon>
    </lineage>
</organism>
<dbReference type="PRINTS" id="PR00119">
    <property type="entry name" value="CATATPASE"/>
</dbReference>
<evidence type="ECO:0000313" key="10">
    <source>
        <dbReference type="Proteomes" id="UP000034562"/>
    </source>
</evidence>
<evidence type="ECO:0000256" key="1">
    <source>
        <dbReference type="ARBA" id="ARBA00004141"/>
    </source>
</evidence>
<accession>A0A0G0T1I5</accession>
<feature type="transmembrane region" description="Helical" evidence="7">
    <location>
        <begin position="65"/>
        <end position="81"/>
    </location>
</feature>
<dbReference type="Gene3D" id="1.20.1110.10">
    <property type="entry name" value="Calcium-transporting ATPase, transmembrane domain"/>
    <property type="match status" value="1"/>
</dbReference>
<dbReference type="Gene3D" id="3.40.50.1000">
    <property type="entry name" value="HAD superfamily/HAD-like"/>
    <property type="match status" value="1"/>
</dbReference>